<dbReference type="Pfam" id="PF00581">
    <property type="entry name" value="Rhodanese"/>
    <property type="match status" value="2"/>
</dbReference>
<feature type="domain" description="Rhodanese" evidence="3">
    <location>
        <begin position="19"/>
        <end position="136"/>
    </location>
</feature>
<dbReference type="Gene3D" id="3.40.250.10">
    <property type="entry name" value="Rhodanese-like domain"/>
    <property type="match status" value="2"/>
</dbReference>
<evidence type="ECO:0000256" key="2">
    <source>
        <dbReference type="ARBA" id="ARBA00022737"/>
    </source>
</evidence>
<keyword evidence="1 4" id="KW-0808">Transferase</keyword>
<keyword evidence="5" id="KW-1185">Reference proteome</keyword>
<dbReference type="RefSeq" id="WP_310458831.1">
    <property type="nucleotide sequence ID" value="NZ_JAVKPH010000031.1"/>
</dbReference>
<organism evidence="4 5">
    <name type="scientific">Ruixingdingia sedimenti</name>
    <dbReference type="NCBI Taxonomy" id="3073604"/>
    <lineage>
        <taxon>Bacteria</taxon>
        <taxon>Pseudomonadati</taxon>
        <taxon>Pseudomonadota</taxon>
        <taxon>Alphaproteobacteria</taxon>
        <taxon>Rhodobacterales</taxon>
        <taxon>Paracoccaceae</taxon>
        <taxon>Ruixingdingia</taxon>
    </lineage>
</organism>
<dbReference type="GO" id="GO:0016740">
    <property type="term" value="F:transferase activity"/>
    <property type="evidence" value="ECO:0007669"/>
    <property type="project" value="UniProtKB-KW"/>
</dbReference>
<dbReference type="CDD" id="cd01448">
    <property type="entry name" value="TST_Repeat_1"/>
    <property type="match status" value="1"/>
</dbReference>
<evidence type="ECO:0000259" key="3">
    <source>
        <dbReference type="PROSITE" id="PS50206"/>
    </source>
</evidence>
<dbReference type="PROSITE" id="PS50206">
    <property type="entry name" value="RHODANESE_3"/>
    <property type="match status" value="2"/>
</dbReference>
<dbReference type="InterPro" id="IPR045078">
    <property type="entry name" value="TST/MPST-like"/>
</dbReference>
<evidence type="ECO:0000313" key="4">
    <source>
        <dbReference type="EMBL" id="MDR5654676.1"/>
    </source>
</evidence>
<dbReference type="EC" id="2.8.1.-" evidence="4"/>
<dbReference type="InterPro" id="IPR001307">
    <property type="entry name" value="Thiosulphate_STrfase_CS"/>
</dbReference>
<comment type="caution">
    <text evidence="4">The sequence shown here is derived from an EMBL/GenBank/DDBJ whole genome shotgun (WGS) entry which is preliminary data.</text>
</comment>
<evidence type="ECO:0000256" key="1">
    <source>
        <dbReference type="ARBA" id="ARBA00022679"/>
    </source>
</evidence>
<dbReference type="PANTHER" id="PTHR11364:SF27">
    <property type="entry name" value="SULFURTRANSFERASE"/>
    <property type="match status" value="1"/>
</dbReference>
<sequence>MTDSVPAIVSAEWLVAHIGTPGAVVVDATVHLPDTGRDAAAEFGAGHIPGARFLDLSRVANPDNPLPRKVPGPELFAREVGALGIGNDTHVIAYDTPGLYSAARVWWLFRLYGHDRVSVLDGGLVAWKAAGGALQSGDSAAPAAKTFVPAARRDRLALWPEVLAASNAGAQILDARTKGRFSGTEEDRYPGTRNGHIPGSRNLYWGDLLDKESRRLLPAADIESRIRAAGIDPEAPVTLTCGSGLTACILALGLHLSGHQDWRVYDGSWDEWGRRQDLPVESSQG</sequence>
<gene>
    <name evidence="4" type="ORF">RGD00_18865</name>
</gene>
<dbReference type="PROSITE" id="PS00380">
    <property type="entry name" value="RHODANESE_1"/>
    <property type="match status" value="1"/>
</dbReference>
<feature type="domain" description="Rhodanese" evidence="3">
    <location>
        <begin position="166"/>
        <end position="281"/>
    </location>
</feature>
<dbReference type="CDD" id="cd01449">
    <property type="entry name" value="TST_Repeat_2"/>
    <property type="match status" value="1"/>
</dbReference>
<dbReference type="SUPFAM" id="SSF52821">
    <property type="entry name" value="Rhodanese/Cell cycle control phosphatase"/>
    <property type="match status" value="2"/>
</dbReference>
<dbReference type="SMART" id="SM00450">
    <property type="entry name" value="RHOD"/>
    <property type="match status" value="2"/>
</dbReference>
<protein>
    <submittedName>
        <fullName evidence="4">Sulfurtransferase</fullName>
        <ecNumber evidence="4">2.8.1.-</ecNumber>
    </submittedName>
</protein>
<proteinExistence type="predicted"/>
<name>A0ABU1FCQ6_9RHOB</name>
<accession>A0ABU1FCQ6</accession>
<dbReference type="Proteomes" id="UP001247754">
    <property type="component" value="Unassembled WGS sequence"/>
</dbReference>
<reference evidence="4 5" key="1">
    <citation type="submission" date="2023-09" db="EMBL/GenBank/DDBJ databases">
        <title>Xinfangfangia sedmenti sp. nov., isolated the sedment.</title>
        <authorList>
            <person name="Xu L."/>
        </authorList>
    </citation>
    <scope>NUCLEOTIDE SEQUENCE [LARGE SCALE GENOMIC DNA]</scope>
    <source>
        <strain evidence="4 5">LG-4</strain>
    </source>
</reference>
<dbReference type="PANTHER" id="PTHR11364">
    <property type="entry name" value="THIOSULFATE SULFERTANSFERASE"/>
    <property type="match status" value="1"/>
</dbReference>
<evidence type="ECO:0000313" key="5">
    <source>
        <dbReference type="Proteomes" id="UP001247754"/>
    </source>
</evidence>
<dbReference type="InterPro" id="IPR036873">
    <property type="entry name" value="Rhodanese-like_dom_sf"/>
</dbReference>
<keyword evidence="2" id="KW-0677">Repeat</keyword>
<dbReference type="EMBL" id="JAVKPH010000031">
    <property type="protein sequence ID" value="MDR5654676.1"/>
    <property type="molecule type" value="Genomic_DNA"/>
</dbReference>
<dbReference type="InterPro" id="IPR001763">
    <property type="entry name" value="Rhodanese-like_dom"/>
</dbReference>